<dbReference type="AlphaFoldDB" id="A0A7I5E9D8"/>
<evidence type="ECO:0000313" key="2">
    <source>
        <dbReference type="WBParaSite" id="HCON_00085200-00001"/>
    </source>
</evidence>
<protein>
    <submittedName>
        <fullName evidence="2">Uncharacterized protein</fullName>
    </submittedName>
</protein>
<accession>A0A7I5E9D8</accession>
<keyword evidence="1" id="KW-1185">Reference proteome</keyword>
<dbReference type="Pfam" id="PF07914">
    <property type="entry name" value="DUF1679"/>
    <property type="match status" value="1"/>
</dbReference>
<dbReference type="Proteomes" id="UP000025227">
    <property type="component" value="Unplaced"/>
</dbReference>
<dbReference type="InterPro" id="IPR012877">
    <property type="entry name" value="Dhs-27"/>
</dbReference>
<sequence>MNLYTEAGGLFGTHVTWSDIEGDMQRELNTTASFGPNKSATDIGEDSLHICMSIRPRIGRLVSFRSRVAIVTVMKFQHWSWQGSVEI</sequence>
<evidence type="ECO:0000313" key="1">
    <source>
        <dbReference type="Proteomes" id="UP000025227"/>
    </source>
</evidence>
<reference evidence="2" key="1">
    <citation type="submission" date="2020-12" db="UniProtKB">
        <authorList>
            <consortium name="WormBaseParasite"/>
        </authorList>
    </citation>
    <scope>IDENTIFICATION</scope>
    <source>
        <strain evidence="2">MHco3</strain>
    </source>
</reference>
<organism evidence="1 2">
    <name type="scientific">Haemonchus contortus</name>
    <name type="common">Barber pole worm</name>
    <dbReference type="NCBI Taxonomy" id="6289"/>
    <lineage>
        <taxon>Eukaryota</taxon>
        <taxon>Metazoa</taxon>
        <taxon>Ecdysozoa</taxon>
        <taxon>Nematoda</taxon>
        <taxon>Chromadorea</taxon>
        <taxon>Rhabditida</taxon>
        <taxon>Rhabditina</taxon>
        <taxon>Rhabditomorpha</taxon>
        <taxon>Strongyloidea</taxon>
        <taxon>Trichostrongylidae</taxon>
        <taxon>Haemonchus</taxon>
    </lineage>
</organism>
<dbReference type="WBParaSite" id="HCON_00085200-00001">
    <property type="protein sequence ID" value="HCON_00085200-00001"/>
    <property type="gene ID" value="HCON_00085200"/>
</dbReference>
<proteinExistence type="predicted"/>
<dbReference type="OrthoDB" id="5786316at2759"/>
<name>A0A7I5E9D8_HAECO</name>